<reference evidence="3" key="1">
    <citation type="journal article" date="2011" name="Genome Biol.">
        <title>Comparative genomics of the social amoebae Dictyostelium discoideum and Dictyostelium purpureum.</title>
        <authorList>
            <consortium name="US DOE Joint Genome Institute (JGI-PGF)"/>
            <person name="Sucgang R."/>
            <person name="Kuo A."/>
            <person name="Tian X."/>
            <person name="Salerno W."/>
            <person name="Parikh A."/>
            <person name="Feasley C.L."/>
            <person name="Dalin E."/>
            <person name="Tu H."/>
            <person name="Huang E."/>
            <person name="Barry K."/>
            <person name="Lindquist E."/>
            <person name="Shapiro H."/>
            <person name="Bruce D."/>
            <person name="Schmutz J."/>
            <person name="Salamov A."/>
            <person name="Fey P."/>
            <person name="Gaudet P."/>
            <person name="Anjard C."/>
            <person name="Babu M.M."/>
            <person name="Basu S."/>
            <person name="Bushmanova Y."/>
            <person name="van der Wel H."/>
            <person name="Katoh-Kurasawa M."/>
            <person name="Dinh C."/>
            <person name="Coutinho P.M."/>
            <person name="Saito T."/>
            <person name="Elias M."/>
            <person name="Schaap P."/>
            <person name="Kay R.R."/>
            <person name="Henrissat B."/>
            <person name="Eichinger L."/>
            <person name="Rivero F."/>
            <person name="Putnam N.H."/>
            <person name="West C.M."/>
            <person name="Loomis W.F."/>
            <person name="Chisholm R.L."/>
            <person name="Shaulsky G."/>
            <person name="Strassmann J.E."/>
            <person name="Queller D.C."/>
            <person name="Kuspa A."/>
            <person name="Grigoriev I.V."/>
        </authorList>
    </citation>
    <scope>NUCLEOTIDE SEQUENCE [LARGE SCALE GENOMIC DNA]</scope>
    <source>
        <strain evidence="3">QSDP1</strain>
    </source>
</reference>
<dbReference type="InParanoid" id="F0Z908"/>
<dbReference type="KEGG" id="dpp:DICPUDRAFT_147640"/>
<evidence type="ECO:0000259" key="1">
    <source>
        <dbReference type="Pfam" id="PF03781"/>
    </source>
</evidence>
<dbReference type="Pfam" id="PF03781">
    <property type="entry name" value="FGE-sulfatase"/>
    <property type="match status" value="1"/>
</dbReference>
<dbReference type="VEuPathDB" id="AmoebaDB:DICPUDRAFT_147640"/>
<dbReference type="EMBL" id="GL870955">
    <property type="protein sequence ID" value="EGC39576.1"/>
    <property type="molecule type" value="Genomic_DNA"/>
</dbReference>
<dbReference type="OrthoDB" id="659at2759"/>
<feature type="domain" description="Sulfatase-modifying factor enzyme-like" evidence="1">
    <location>
        <begin position="136"/>
        <end position="397"/>
    </location>
</feature>
<keyword evidence="3" id="KW-1185">Reference proteome</keyword>
<dbReference type="RefSeq" id="XP_003283911.1">
    <property type="nucleotide sequence ID" value="XM_003283863.1"/>
</dbReference>
<dbReference type="InterPro" id="IPR016187">
    <property type="entry name" value="CTDL_fold"/>
</dbReference>
<dbReference type="PANTHER" id="PTHR23150">
    <property type="entry name" value="SULFATASE MODIFYING FACTOR 1, 2"/>
    <property type="match status" value="1"/>
</dbReference>
<organism evidence="2 3">
    <name type="scientific">Dictyostelium purpureum</name>
    <name type="common">Slime mold</name>
    <dbReference type="NCBI Taxonomy" id="5786"/>
    <lineage>
        <taxon>Eukaryota</taxon>
        <taxon>Amoebozoa</taxon>
        <taxon>Evosea</taxon>
        <taxon>Eumycetozoa</taxon>
        <taxon>Dictyostelia</taxon>
        <taxon>Dictyosteliales</taxon>
        <taxon>Dictyosteliaceae</taxon>
        <taxon>Dictyostelium</taxon>
    </lineage>
</organism>
<dbReference type="Proteomes" id="UP000001064">
    <property type="component" value="Unassembled WGS sequence"/>
</dbReference>
<dbReference type="Gene3D" id="3.90.1580.10">
    <property type="entry name" value="paralog of FGE (formylglycine-generating enzyme)"/>
    <property type="match status" value="1"/>
</dbReference>
<evidence type="ECO:0000313" key="3">
    <source>
        <dbReference type="Proteomes" id="UP000001064"/>
    </source>
</evidence>
<dbReference type="AlphaFoldDB" id="F0Z908"/>
<proteinExistence type="predicted"/>
<dbReference type="SUPFAM" id="SSF56436">
    <property type="entry name" value="C-type lectin-like"/>
    <property type="match status" value="1"/>
</dbReference>
<protein>
    <recommendedName>
        <fullName evidence="1">Sulfatase-modifying factor enzyme-like domain-containing protein</fullName>
    </recommendedName>
</protein>
<dbReference type="GeneID" id="10509816"/>
<dbReference type="GO" id="GO:0120147">
    <property type="term" value="F:formylglycine-generating oxidase activity"/>
    <property type="evidence" value="ECO:0000318"/>
    <property type="project" value="GO_Central"/>
</dbReference>
<dbReference type="InterPro" id="IPR042095">
    <property type="entry name" value="SUMF_sf"/>
</dbReference>
<dbReference type="InterPro" id="IPR051043">
    <property type="entry name" value="Sulfatase_Mod_Factor_Kinase"/>
</dbReference>
<accession>F0Z908</accession>
<dbReference type="STRING" id="5786.F0Z908"/>
<evidence type="ECO:0000313" key="2">
    <source>
        <dbReference type="EMBL" id="EGC39576.1"/>
    </source>
</evidence>
<name>F0Z908_DICPU</name>
<sequence length="399" mass="45583">MLGFNDAECSLKFETLIKETDTLNEIINNFSKLNNTGDTANQITYSTVLIKGKVSSLREEATFALGLCNSKKVESKYYFSDFLNGWYSTFNTLLHVYKNDIFNKKKYTVTNNLIEHSQKELNGAFYHFKDCHDSYCPEMVVIPSGTFMMDGIESFQKHRVNIEKSFAIGLFEVTLKQFREFVKEASHVVPNGGITLQKNLNLFFSNDINYNSPNGNDMVPHENEPVTCLRKEDTRLFLRWLSNKTNQTYRLPTESEWEYAARSNLFQFSNYIEKACKFDNVFDKSSSKIYGNNVNSFNCSDGSSTISSVGSYFPNGFGLYDMMGNVKEWVDDCYHENFYNAPNNGSSWGSENNGLCSYGVFKGGCWASKPNDIKVSMRHTIFSSQAKSNTIGFRLVREI</sequence>
<gene>
    <name evidence="2" type="ORF">DICPUDRAFT_147640</name>
</gene>
<dbReference type="PANTHER" id="PTHR23150:SF19">
    <property type="entry name" value="FORMYLGLYCINE-GENERATING ENZYME"/>
    <property type="match status" value="1"/>
</dbReference>
<dbReference type="FunFam" id="3.90.1580.10:FF:000012">
    <property type="entry name" value="Protein PvdO"/>
    <property type="match status" value="1"/>
</dbReference>
<dbReference type="InterPro" id="IPR005532">
    <property type="entry name" value="SUMF_dom"/>
</dbReference>